<dbReference type="EMBL" id="OW240921">
    <property type="protein sequence ID" value="CAH2318639.1"/>
    <property type="molecule type" value="Genomic_DNA"/>
</dbReference>
<keyword evidence="2" id="KW-0812">Transmembrane</keyword>
<feature type="region of interest" description="Disordered" evidence="1">
    <location>
        <begin position="132"/>
        <end position="152"/>
    </location>
</feature>
<protein>
    <submittedName>
        <fullName evidence="3">Uncharacterized protein</fullName>
    </submittedName>
</protein>
<organism evidence="3 4">
    <name type="scientific">Pelobates cultripes</name>
    <name type="common">Western spadefoot toad</name>
    <dbReference type="NCBI Taxonomy" id="61616"/>
    <lineage>
        <taxon>Eukaryota</taxon>
        <taxon>Metazoa</taxon>
        <taxon>Chordata</taxon>
        <taxon>Craniata</taxon>
        <taxon>Vertebrata</taxon>
        <taxon>Euteleostomi</taxon>
        <taxon>Amphibia</taxon>
        <taxon>Batrachia</taxon>
        <taxon>Anura</taxon>
        <taxon>Pelobatoidea</taxon>
        <taxon>Pelobatidae</taxon>
        <taxon>Pelobates</taxon>
    </lineage>
</organism>
<accession>A0AAD1T3Y3</accession>
<keyword evidence="4" id="KW-1185">Reference proteome</keyword>
<dbReference type="Proteomes" id="UP001295444">
    <property type="component" value="Chromosome 10"/>
</dbReference>
<feature type="compositionally biased region" description="Basic and acidic residues" evidence="1">
    <location>
        <begin position="132"/>
        <end position="141"/>
    </location>
</feature>
<feature type="compositionally biased region" description="Low complexity" evidence="1">
    <location>
        <begin position="18"/>
        <end position="27"/>
    </location>
</feature>
<proteinExistence type="predicted"/>
<name>A0AAD1T3Y3_PELCU</name>
<reference evidence="3" key="1">
    <citation type="submission" date="2022-03" db="EMBL/GenBank/DDBJ databases">
        <authorList>
            <person name="Alioto T."/>
            <person name="Alioto T."/>
            <person name="Gomez Garrido J."/>
        </authorList>
    </citation>
    <scope>NUCLEOTIDE SEQUENCE</scope>
</reference>
<dbReference type="AlphaFoldDB" id="A0AAD1T3Y3"/>
<evidence type="ECO:0000256" key="2">
    <source>
        <dbReference type="SAM" id="Phobius"/>
    </source>
</evidence>
<feature type="region of interest" description="Disordered" evidence="1">
    <location>
        <begin position="169"/>
        <end position="193"/>
    </location>
</feature>
<keyword evidence="2" id="KW-0472">Membrane</keyword>
<evidence type="ECO:0000313" key="3">
    <source>
        <dbReference type="EMBL" id="CAH2318639.1"/>
    </source>
</evidence>
<feature type="region of interest" description="Disordered" evidence="1">
    <location>
        <begin position="1"/>
        <end position="27"/>
    </location>
</feature>
<evidence type="ECO:0000256" key="1">
    <source>
        <dbReference type="SAM" id="MobiDB-lite"/>
    </source>
</evidence>
<evidence type="ECO:0000313" key="4">
    <source>
        <dbReference type="Proteomes" id="UP001295444"/>
    </source>
</evidence>
<gene>
    <name evidence="3" type="ORF">PECUL_23A010038</name>
</gene>
<feature type="transmembrane region" description="Helical" evidence="2">
    <location>
        <begin position="67"/>
        <end position="89"/>
    </location>
</feature>
<sequence>MATGRTAAFARGKVANPSHSSMKSRSSARSVTKAIDCGWLKIGVLMAELSPPRFFQTPSEVENTLPLVLGSLAGVIVLLLLILVLHIYIRERCIKQESTIHGTLPRLPVRSPIRDNGAADDHLYVDVRNDSDTTKLHSDKKGKNHLTGENSHEIYTNYQEGRRLLKEWGINPLQPPDQDTQAKPQRSRSPRKV</sequence>
<keyword evidence="2" id="KW-1133">Transmembrane helix</keyword>